<dbReference type="AlphaFoldDB" id="A0A850PHN8"/>
<evidence type="ECO:0000259" key="3">
    <source>
        <dbReference type="Pfam" id="PF19803"/>
    </source>
</evidence>
<keyword evidence="5" id="KW-1185">Reference proteome</keyword>
<feature type="transmembrane region" description="Helical" evidence="2">
    <location>
        <begin position="35"/>
        <end position="59"/>
    </location>
</feature>
<evidence type="ECO:0000313" key="4">
    <source>
        <dbReference type="EMBL" id="NVN48287.1"/>
    </source>
</evidence>
<name>A0A850PHN8_9MYCO</name>
<protein>
    <recommendedName>
        <fullName evidence="3">DUF6286 domain-containing protein</fullName>
    </recommendedName>
</protein>
<dbReference type="EMBL" id="JABFYL010000002">
    <property type="protein sequence ID" value="NVN48287.1"/>
    <property type="molecule type" value="Genomic_DNA"/>
</dbReference>
<keyword evidence="2" id="KW-0812">Transmembrane</keyword>
<sequence>MSTAMDVTAMETTDAPSVRPGAQPLAPAGASYAGAALAVIVIALGGLGIREALVAAGWIGGQRWVADAVGAVDGAAPASWMTTAGVAVAVLGAVLVLLAVKPRRRRAVAVESQTAIYIDLSDVARIATAAAESVAGVTSARSTATRKKVTVRCSVTGFSDSTLAEKVDNAVSAELAGLRNTPRLKVRLAKGGRS</sequence>
<dbReference type="RefSeq" id="WP_178356760.1">
    <property type="nucleotide sequence ID" value="NZ_JABFYL010000002.1"/>
</dbReference>
<gene>
    <name evidence="4" type="ORF">HLY00_3436</name>
</gene>
<feature type="region of interest" description="Disordered" evidence="1">
    <location>
        <begin position="1"/>
        <end position="20"/>
    </location>
</feature>
<reference evidence="4 5" key="1">
    <citation type="submission" date="2020-05" db="EMBL/GenBank/DDBJ databases">
        <title>Draft genome sequence of Mycobacterium hippocampi DL, isolated from European seabass, Dicentrarchus labrax, reared in fish farms.</title>
        <authorList>
            <person name="Stathopoulou P."/>
            <person name="Asimakis E."/>
            <person name="Tzokas K."/>
            <person name="Batargias C."/>
            <person name="Tsiamis G."/>
        </authorList>
    </citation>
    <scope>NUCLEOTIDE SEQUENCE [LARGE SCALE GENOMIC DNA]</scope>
    <source>
        <strain evidence="4 5">DL</strain>
    </source>
</reference>
<feature type="domain" description="DUF6286" evidence="3">
    <location>
        <begin position="90"/>
        <end position="187"/>
    </location>
</feature>
<dbReference type="Pfam" id="PF19803">
    <property type="entry name" value="DUF6286"/>
    <property type="match status" value="1"/>
</dbReference>
<feature type="transmembrane region" description="Helical" evidence="2">
    <location>
        <begin position="79"/>
        <end position="100"/>
    </location>
</feature>
<keyword evidence="2" id="KW-1133">Transmembrane helix</keyword>
<evidence type="ECO:0000256" key="2">
    <source>
        <dbReference type="SAM" id="Phobius"/>
    </source>
</evidence>
<proteinExistence type="predicted"/>
<dbReference type="Proteomes" id="UP000570517">
    <property type="component" value="Unassembled WGS sequence"/>
</dbReference>
<evidence type="ECO:0000313" key="5">
    <source>
        <dbReference type="Proteomes" id="UP000570517"/>
    </source>
</evidence>
<feature type="compositionally biased region" description="Polar residues" evidence="1">
    <location>
        <begin position="1"/>
        <end position="15"/>
    </location>
</feature>
<comment type="caution">
    <text evidence="4">The sequence shown here is derived from an EMBL/GenBank/DDBJ whole genome shotgun (WGS) entry which is preliminary data.</text>
</comment>
<organism evidence="4 5">
    <name type="scientific">Mycolicibacterium hippocampi</name>
    <dbReference type="NCBI Taxonomy" id="659824"/>
    <lineage>
        <taxon>Bacteria</taxon>
        <taxon>Bacillati</taxon>
        <taxon>Actinomycetota</taxon>
        <taxon>Actinomycetes</taxon>
        <taxon>Mycobacteriales</taxon>
        <taxon>Mycobacteriaceae</taxon>
        <taxon>Mycolicibacterium</taxon>
    </lineage>
</organism>
<keyword evidence="2" id="KW-0472">Membrane</keyword>
<accession>A0A850PHN8</accession>
<dbReference type="InterPro" id="IPR046253">
    <property type="entry name" value="DUF6286"/>
</dbReference>
<evidence type="ECO:0000256" key="1">
    <source>
        <dbReference type="SAM" id="MobiDB-lite"/>
    </source>
</evidence>